<dbReference type="GO" id="GO:0043005">
    <property type="term" value="C:neuron projection"/>
    <property type="evidence" value="ECO:0007669"/>
    <property type="project" value="TreeGrafter"/>
</dbReference>
<evidence type="ECO:0000256" key="10">
    <source>
        <dbReference type="ARBA" id="ARBA00023180"/>
    </source>
</evidence>
<dbReference type="GO" id="GO:0004666">
    <property type="term" value="F:prostaglandin-endoperoxide synthase activity"/>
    <property type="evidence" value="ECO:0007669"/>
    <property type="project" value="TreeGrafter"/>
</dbReference>
<gene>
    <name evidence="12" type="ORF">ANANG_G00262590</name>
</gene>
<evidence type="ECO:0000256" key="7">
    <source>
        <dbReference type="ARBA" id="ARBA00023004"/>
    </source>
</evidence>
<dbReference type="PANTHER" id="PTHR11903">
    <property type="entry name" value="PROSTAGLANDIN G/H SYNTHASE"/>
    <property type="match status" value="1"/>
</dbReference>
<keyword evidence="11" id="KW-0349">Heme</keyword>
<dbReference type="InterPro" id="IPR037120">
    <property type="entry name" value="Haem_peroxidase_sf_animal"/>
</dbReference>
<evidence type="ECO:0000313" key="12">
    <source>
        <dbReference type="EMBL" id="KAG5834542.1"/>
    </source>
</evidence>
<dbReference type="GO" id="GO:0020037">
    <property type="term" value="F:heme binding"/>
    <property type="evidence" value="ECO:0007669"/>
    <property type="project" value="InterPro"/>
</dbReference>
<keyword evidence="4" id="KW-0732">Signal</keyword>
<evidence type="ECO:0000256" key="8">
    <source>
        <dbReference type="ARBA" id="ARBA00023136"/>
    </source>
</evidence>
<evidence type="ECO:0000313" key="13">
    <source>
        <dbReference type="Proteomes" id="UP001044222"/>
    </source>
</evidence>
<evidence type="ECO:0008006" key="14">
    <source>
        <dbReference type="Google" id="ProtNLM"/>
    </source>
</evidence>
<dbReference type="Gene3D" id="1.10.640.10">
    <property type="entry name" value="Haem peroxidase domain superfamily, animal type"/>
    <property type="match status" value="1"/>
</dbReference>
<dbReference type="GO" id="GO:0016702">
    <property type="term" value="F:oxidoreductase activity, acting on single donors with incorporation of molecular oxygen, incorporation of two atoms of oxygen"/>
    <property type="evidence" value="ECO:0007669"/>
    <property type="project" value="TreeGrafter"/>
</dbReference>
<keyword evidence="8" id="KW-0472">Membrane</keyword>
<dbReference type="PRINTS" id="PR00457">
    <property type="entry name" value="ANPEROXIDASE"/>
</dbReference>
<name>A0A9D3LP44_ANGAN</name>
<keyword evidence="6" id="KW-0560">Oxidoreductase</keyword>
<reference evidence="12" key="1">
    <citation type="submission" date="2021-01" db="EMBL/GenBank/DDBJ databases">
        <title>A chromosome-scale assembly of European eel, Anguilla anguilla.</title>
        <authorList>
            <person name="Henkel C."/>
            <person name="Jong-Raadsen S.A."/>
            <person name="Dufour S."/>
            <person name="Weltzien F.-A."/>
            <person name="Palstra A.P."/>
            <person name="Pelster B."/>
            <person name="Spaink H.P."/>
            <person name="Van Den Thillart G.E."/>
            <person name="Jansen H."/>
            <person name="Zahm M."/>
            <person name="Klopp C."/>
            <person name="Cedric C."/>
            <person name="Louis A."/>
            <person name="Berthelot C."/>
            <person name="Parey E."/>
            <person name="Roest Crollius H."/>
            <person name="Montfort J."/>
            <person name="Robinson-Rechavi M."/>
            <person name="Bucao C."/>
            <person name="Bouchez O."/>
            <person name="Gislard M."/>
            <person name="Lluch J."/>
            <person name="Milhes M."/>
            <person name="Lampietro C."/>
            <person name="Lopez Roques C."/>
            <person name="Donnadieu C."/>
            <person name="Braasch I."/>
            <person name="Desvignes T."/>
            <person name="Postlethwait J."/>
            <person name="Bobe J."/>
            <person name="Guiguen Y."/>
            <person name="Dirks R."/>
        </authorList>
    </citation>
    <scope>NUCLEOTIDE SEQUENCE</scope>
    <source>
        <strain evidence="12">Tag_6206</strain>
        <tissue evidence="12">Liver</tissue>
    </source>
</reference>
<keyword evidence="9" id="KW-1015">Disulfide bond</keyword>
<dbReference type="GO" id="GO:0012505">
    <property type="term" value="C:endomembrane system"/>
    <property type="evidence" value="ECO:0007669"/>
    <property type="project" value="UniProtKB-SubCell"/>
</dbReference>
<dbReference type="Pfam" id="PF03098">
    <property type="entry name" value="An_peroxidase"/>
    <property type="match status" value="1"/>
</dbReference>
<evidence type="ECO:0000256" key="2">
    <source>
        <dbReference type="ARBA" id="ARBA00022536"/>
    </source>
</evidence>
<dbReference type="InterPro" id="IPR019791">
    <property type="entry name" value="Haem_peroxidase_animal"/>
</dbReference>
<dbReference type="PROSITE" id="PS50292">
    <property type="entry name" value="PEROXIDASE_3"/>
    <property type="match status" value="1"/>
</dbReference>
<protein>
    <recommendedName>
        <fullName evidence="14">Prostaglandin-endoperoxide synthase</fullName>
    </recommendedName>
</protein>
<keyword evidence="13" id="KW-1185">Reference proteome</keyword>
<evidence type="ECO:0000256" key="1">
    <source>
        <dbReference type="ARBA" id="ARBA00004308"/>
    </source>
</evidence>
<evidence type="ECO:0000256" key="4">
    <source>
        <dbReference type="ARBA" id="ARBA00022729"/>
    </source>
</evidence>
<dbReference type="InterPro" id="IPR050783">
    <property type="entry name" value="Oxylipin_biosynth_metab"/>
</dbReference>
<keyword evidence="7 11" id="KW-0408">Iron</keyword>
<evidence type="ECO:0000256" key="6">
    <source>
        <dbReference type="ARBA" id="ARBA00023002"/>
    </source>
</evidence>
<evidence type="ECO:0000256" key="3">
    <source>
        <dbReference type="ARBA" id="ARBA00022723"/>
    </source>
</evidence>
<keyword evidence="5" id="KW-0223">Dioxygenase</keyword>
<sequence>MTALSRCGCTPPGDEQLYQTARLIIIGEIIRIVIEDYVQHLSGYNFKLKFDPTLMFGSTFQYGNRIALEFAQLYHWHPLMPDSFFIDGDEIQYPQFLFNSSVLLNHGVDKLIHAFTRQHAGQIGGGYNMNAAVTKVAANTIRESRHSRIQPFNQYRKRFHLTPYTSFRQFTDDEEMIQTLEEMYGDIDALEFYPGLLLEKTRPGAIFGQSMVEMGAPFSLKGLMGNAICAPHYWKPSTFGGQVGFDLVNSATLQKLVCLNTKTCPYVAFQVPPADFDEQKHAREPYSEL</sequence>
<organism evidence="12 13">
    <name type="scientific">Anguilla anguilla</name>
    <name type="common">European freshwater eel</name>
    <name type="synonym">Muraena anguilla</name>
    <dbReference type="NCBI Taxonomy" id="7936"/>
    <lineage>
        <taxon>Eukaryota</taxon>
        <taxon>Metazoa</taxon>
        <taxon>Chordata</taxon>
        <taxon>Craniata</taxon>
        <taxon>Vertebrata</taxon>
        <taxon>Euteleostomi</taxon>
        <taxon>Actinopterygii</taxon>
        <taxon>Neopterygii</taxon>
        <taxon>Teleostei</taxon>
        <taxon>Anguilliformes</taxon>
        <taxon>Anguillidae</taxon>
        <taxon>Anguilla</taxon>
    </lineage>
</organism>
<dbReference type="PANTHER" id="PTHR11903:SF6">
    <property type="entry name" value="PROSTAGLANDIN G_H SYNTHASE 1"/>
    <property type="match status" value="1"/>
</dbReference>
<dbReference type="GO" id="GO:0046872">
    <property type="term" value="F:metal ion binding"/>
    <property type="evidence" value="ECO:0007669"/>
    <property type="project" value="UniProtKB-KW"/>
</dbReference>
<dbReference type="GO" id="GO:0006979">
    <property type="term" value="P:response to oxidative stress"/>
    <property type="evidence" value="ECO:0007669"/>
    <property type="project" value="InterPro"/>
</dbReference>
<dbReference type="Proteomes" id="UP001044222">
    <property type="component" value="Chromosome 15"/>
</dbReference>
<dbReference type="GO" id="GO:0005737">
    <property type="term" value="C:cytoplasm"/>
    <property type="evidence" value="ECO:0007669"/>
    <property type="project" value="TreeGrafter"/>
</dbReference>
<dbReference type="GO" id="GO:0019371">
    <property type="term" value="P:cyclooxygenase pathway"/>
    <property type="evidence" value="ECO:0007669"/>
    <property type="project" value="TreeGrafter"/>
</dbReference>
<comment type="caution">
    <text evidence="12">The sequence shown here is derived from an EMBL/GenBank/DDBJ whole genome shotgun (WGS) entry which is preliminary data.</text>
</comment>
<accession>A0A9D3LP44</accession>
<evidence type="ECO:0000256" key="11">
    <source>
        <dbReference type="PIRSR" id="PIRSR619791-2"/>
    </source>
</evidence>
<dbReference type="AlphaFoldDB" id="A0A9D3LP44"/>
<feature type="binding site" description="axial binding residue" evidence="11">
    <location>
        <position position="77"/>
    </location>
    <ligand>
        <name>heme b</name>
        <dbReference type="ChEBI" id="CHEBI:60344"/>
    </ligand>
    <ligandPart>
        <name>Fe</name>
        <dbReference type="ChEBI" id="CHEBI:18248"/>
    </ligandPart>
</feature>
<keyword evidence="3 11" id="KW-0479">Metal-binding</keyword>
<keyword evidence="10" id="KW-0325">Glycoprotein</keyword>
<dbReference type="InterPro" id="IPR010255">
    <property type="entry name" value="Haem_peroxidase_sf"/>
</dbReference>
<dbReference type="GO" id="GO:0004601">
    <property type="term" value="F:peroxidase activity"/>
    <property type="evidence" value="ECO:0007669"/>
    <property type="project" value="InterPro"/>
</dbReference>
<proteinExistence type="predicted"/>
<evidence type="ECO:0000256" key="5">
    <source>
        <dbReference type="ARBA" id="ARBA00022964"/>
    </source>
</evidence>
<dbReference type="SUPFAM" id="SSF48113">
    <property type="entry name" value="Heme-dependent peroxidases"/>
    <property type="match status" value="1"/>
</dbReference>
<comment type="subcellular location">
    <subcellularLocation>
        <location evidence="1">Endomembrane system</location>
    </subcellularLocation>
</comment>
<dbReference type="EMBL" id="JAFIRN010000015">
    <property type="protein sequence ID" value="KAG5834542.1"/>
    <property type="molecule type" value="Genomic_DNA"/>
</dbReference>
<evidence type="ECO:0000256" key="9">
    <source>
        <dbReference type="ARBA" id="ARBA00023157"/>
    </source>
</evidence>
<keyword evidence="2" id="KW-0245">EGF-like domain</keyword>